<proteinExistence type="predicted"/>
<protein>
    <submittedName>
        <fullName evidence="1">33158_t:CDS:1</fullName>
    </submittedName>
</protein>
<accession>A0ABN7VXY8</accession>
<comment type="caution">
    <text evidence="1">The sequence shown here is derived from an EMBL/GenBank/DDBJ whole genome shotgun (WGS) entry which is preliminary data.</text>
</comment>
<reference evidence="1 2" key="1">
    <citation type="submission" date="2021-06" db="EMBL/GenBank/DDBJ databases">
        <authorList>
            <person name="Kallberg Y."/>
            <person name="Tangrot J."/>
            <person name="Rosling A."/>
        </authorList>
    </citation>
    <scope>NUCLEOTIDE SEQUENCE [LARGE SCALE GENOMIC DNA]</scope>
    <source>
        <strain evidence="1 2">120-4 pot B 10/14</strain>
    </source>
</reference>
<evidence type="ECO:0000313" key="1">
    <source>
        <dbReference type="EMBL" id="CAG8804746.1"/>
    </source>
</evidence>
<keyword evidence="2" id="KW-1185">Reference proteome</keyword>
<name>A0ABN7VXY8_GIGMA</name>
<gene>
    <name evidence="1" type="ORF">GMARGA_LOCUS23927</name>
</gene>
<organism evidence="1 2">
    <name type="scientific">Gigaspora margarita</name>
    <dbReference type="NCBI Taxonomy" id="4874"/>
    <lineage>
        <taxon>Eukaryota</taxon>
        <taxon>Fungi</taxon>
        <taxon>Fungi incertae sedis</taxon>
        <taxon>Mucoromycota</taxon>
        <taxon>Glomeromycotina</taxon>
        <taxon>Glomeromycetes</taxon>
        <taxon>Diversisporales</taxon>
        <taxon>Gigasporaceae</taxon>
        <taxon>Gigaspora</taxon>
    </lineage>
</organism>
<dbReference type="EMBL" id="CAJVQB010024706">
    <property type="protein sequence ID" value="CAG8804746.1"/>
    <property type="molecule type" value="Genomic_DNA"/>
</dbReference>
<evidence type="ECO:0000313" key="2">
    <source>
        <dbReference type="Proteomes" id="UP000789901"/>
    </source>
</evidence>
<sequence>MYIDQIYGFEKGWALKENQKYGKKDSGKHIKKNVKQLLISILLNGNINSHDKLNAQEMHGSLQKFVASREVEKEDVPNVSMIKNWINTIQLSLKSKQRKKKNSTKINKDK</sequence>
<dbReference type="Proteomes" id="UP000789901">
    <property type="component" value="Unassembled WGS sequence"/>
</dbReference>